<sequence>MNLHPPWESTNAGSVEWFSTRSREARVIPDTDTITGYGPVRGTDDGIVRQWLGIRYAAPPVGELRWRAPQPPQRWTEPADATRFGPVCPQQTDPHIPLDLGAPQGGDCLTLNVWAPSTSGGPKPVMVWVHGGAYALGSSAQPLYRGRELAAGGDVVVVTMNYRLGALGFLDLSSFGSGFETNIGVRDVLSALNWVQANIAAFGGDPDNVTLFGESAGAGILTTLMASPAAAGLFHRAIAQSAPVTSVYDRDRARRIAEQFLDRIGVHPGETHRLREAPIESIIAASKHLYNEVPRRFPGTLAFVPIVDGDLVPDYPVRAARAGRTHPVPLIIGTNRHEAALFRWMRSPLMPIAPHTLRDMFAAIASEQPGLQIPTEAEITAVYRGRGRKPALGVARDVGFRMPSIWFAEGHSAVAPVYMYRFDWATPVLKLLRLDAAHATELPYVWGNLVMGPKDPTFKLGGLAAGTAVSERMRARWTRFAAGADPSAGPGAPVWPAYRPDERATLIIGREDEVVADPDREQRLTWGAEVLSFR</sequence>
<gene>
    <name evidence="5" type="ORF">HZU40_21590</name>
</gene>
<dbReference type="SUPFAM" id="SSF53474">
    <property type="entry name" value="alpha/beta-Hydrolases"/>
    <property type="match status" value="1"/>
</dbReference>
<reference evidence="5 6" key="1">
    <citation type="submission" date="2020-07" db="EMBL/GenBank/DDBJ databases">
        <title>Draft genome sequence of four isobutane-metabolizing strains capable of cometabolically degrading diverse ether contaminants.</title>
        <authorList>
            <person name="Chen W."/>
            <person name="Faulkner N."/>
            <person name="Smith C."/>
            <person name="Hyman M."/>
        </authorList>
    </citation>
    <scope>NUCLEOTIDE SEQUENCE [LARGE SCALE GENOMIC DNA]</scope>
    <source>
        <strain evidence="5 6">2A</strain>
    </source>
</reference>
<proteinExistence type="inferred from homology"/>
<dbReference type="PROSITE" id="PS00122">
    <property type="entry name" value="CARBOXYLESTERASE_B_1"/>
    <property type="match status" value="1"/>
</dbReference>
<feature type="domain" description="Carboxylesterase type B" evidence="4">
    <location>
        <begin position="35"/>
        <end position="521"/>
    </location>
</feature>
<dbReference type="Pfam" id="PF00135">
    <property type="entry name" value="COesterase"/>
    <property type="match status" value="1"/>
</dbReference>
<dbReference type="InterPro" id="IPR019826">
    <property type="entry name" value="Carboxylesterase_B_AS"/>
</dbReference>
<evidence type="ECO:0000259" key="4">
    <source>
        <dbReference type="Pfam" id="PF00135"/>
    </source>
</evidence>
<dbReference type="EMBL" id="CP059894">
    <property type="protein sequence ID" value="QNJ90829.1"/>
    <property type="molecule type" value="Genomic_DNA"/>
</dbReference>
<evidence type="ECO:0000256" key="2">
    <source>
        <dbReference type="ARBA" id="ARBA00022801"/>
    </source>
</evidence>
<evidence type="ECO:0000313" key="5">
    <source>
        <dbReference type="EMBL" id="QNJ90829.1"/>
    </source>
</evidence>
<dbReference type="Proteomes" id="UP000515498">
    <property type="component" value="Chromosome"/>
</dbReference>
<protein>
    <recommendedName>
        <fullName evidence="3">Carboxylic ester hydrolase</fullName>
        <ecNumber evidence="3">3.1.1.-</ecNumber>
    </recommendedName>
</protein>
<organism evidence="5 6">
    <name type="scientific">Mycolicibacterium fluoranthenivorans</name>
    <dbReference type="NCBI Taxonomy" id="258505"/>
    <lineage>
        <taxon>Bacteria</taxon>
        <taxon>Bacillati</taxon>
        <taxon>Actinomycetota</taxon>
        <taxon>Actinomycetes</taxon>
        <taxon>Mycobacteriales</taxon>
        <taxon>Mycobacteriaceae</taxon>
        <taxon>Mycolicibacterium</taxon>
    </lineage>
</organism>
<dbReference type="KEGG" id="mflu:HZU40_21590"/>
<comment type="similarity">
    <text evidence="1 3">Belongs to the type-B carboxylesterase/lipase family.</text>
</comment>
<accession>A0A7G8P913</accession>
<dbReference type="InterPro" id="IPR002018">
    <property type="entry name" value="CarbesteraseB"/>
</dbReference>
<dbReference type="InterPro" id="IPR029058">
    <property type="entry name" value="AB_hydrolase_fold"/>
</dbReference>
<dbReference type="AlphaFoldDB" id="A0A7G8P913"/>
<dbReference type="InterPro" id="IPR050309">
    <property type="entry name" value="Type-B_Carboxylest/Lipase"/>
</dbReference>
<dbReference type="GO" id="GO:0016787">
    <property type="term" value="F:hydrolase activity"/>
    <property type="evidence" value="ECO:0007669"/>
    <property type="project" value="UniProtKB-KW"/>
</dbReference>
<dbReference type="PANTHER" id="PTHR11559">
    <property type="entry name" value="CARBOXYLESTERASE"/>
    <property type="match status" value="1"/>
</dbReference>
<dbReference type="Gene3D" id="3.40.50.1820">
    <property type="entry name" value="alpha/beta hydrolase"/>
    <property type="match status" value="1"/>
</dbReference>
<evidence type="ECO:0000256" key="3">
    <source>
        <dbReference type="RuleBase" id="RU361235"/>
    </source>
</evidence>
<name>A0A7G8P913_9MYCO</name>
<evidence type="ECO:0000313" key="6">
    <source>
        <dbReference type="Proteomes" id="UP000515498"/>
    </source>
</evidence>
<keyword evidence="2 3" id="KW-0378">Hydrolase</keyword>
<evidence type="ECO:0000256" key="1">
    <source>
        <dbReference type="ARBA" id="ARBA00005964"/>
    </source>
</evidence>
<dbReference type="EC" id="3.1.1.-" evidence="3"/>